<gene>
    <name evidence="10" type="primary">engB</name>
    <name evidence="12" type="ORF">J7I42_01895</name>
</gene>
<evidence type="ECO:0000313" key="12">
    <source>
        <dbReference type="EMBL" id="MBO9198997.1"/>
    </source>
</evidence>
<keyword evidence="8 10" id="KW-0717">Septation</keyword>
<organism evidence="12 13">
    <name type="scientific">Niastella soli</name>
    <dbReference type="NCBI Taxonomy" id="2821487"/>
    <lineage>
        <taxon>Bacteria</taxon>
        <taxon>Pseudomonadati</taxon>
        <taxon>Bacteroidota</taxon>
        <taxon>Chitinophagia</taxon>
        <taxon>Chitinophagales</taxon>
        <taxon>Chitinophagaceae</taxon>
        <taxon>Niastella</taxon>
    </lineage>
</organism>
<evidence type="ECO:0000256" key="8">
    <source>
        <dbReference type="ARBA" id="ARBA00023210"/>
    </source>
</evidence>
<comment type="function">
    <text evidence="10">Necessary for normal cell division and for the maintenance of normal septation.</text>
</comment>
<keyword evidence="13" id="KW-1185">Reference proteome</keyword>
<dbReference type="PANTHER" id="PTHR11649:SF13">
    <property type="entry name" value="ENGB-TYPE G DOMAIN-CONTAINING PROTEIN"/>
    <property type="match status" value="1"/>
</dbReference>
<dbReference type="EMBL" id="JAGHKO010000001">
    <property type="protein sequence ID" value="MBO9198997.1"/>
    <property type="molecule type" value="Genomic_DNA"/>
</dbReference>
<evidence type="ECO:0000256" key="10">
    <source>
        <dbReference type="HAMAP-Rule" id="MF_00321"/>
    </source>
</evidence>
<sequence length="253" mass="28868">MEKVVRNLGSLNKIGGRKLKNHKPKTSNHKLILSCSMIIQSATYLISSPEYTKCPKPDRPEYAFIGRSNVGKSSLINMLCDNQKLAKTSSAPGKTQLINHFDIKSYPQAHVGGTLKPDAWYLVDLPGYGFAKVSQSQRKQWEKMIENYLRKRENLISVFVLIDSRHSPQKLDLDFIDQLGEWEVPFCLAFTKADKETQKIVSKNVKDFLDAMRKTWQFLPQSFVTSADKKMGRDKMLQFIETCNSEAANTENE</sequence>
<keyword evidence="4" id="KW-0479">Metal-binding</keyword>
<dbReference type="HAMAP" id="MF_00321">
    <property type="entry name" value="GTPase_EngB"/>
    <property type="match status" value="1"/>
</dbReference>
<feature type="domain" description="EngB-type G" evidence="11">
    <location>
        <begin position="58"/>
        <end position="246"/>
    </location>
</feature>
<dbReference type="InterPro" id="IPR019987">
    <property type="entry name" value="GTP-bd_ribosome_bio_YsxC"/>
</dbReference>
<dbReference type="InterPro" id="IPR006073">
    <property type="entry name" value="GTP-bd"/>
</dbReference>
<evidence type="ECO:0000256" key="2">
    <source>
        <dbReference type="ARBA" id="ARBA00009638"/>
    </source>
</evidence>
<evidence type="ECO:0000256" key="9">
    <source>
        <dbReference type="ARBA" id="ARBA00023306"/>
    </source>
</evidence>
<accession>A0ABS3YM74</accession>
<evidence type="ECO:0000256" key="6">
    <source>
        <dbReference type="ARBA" id="ARBA00022842"/>
    </source>
</evidence>
<dbReference type="InterPro" id="IPR027417">
    <property type="entry name" value="P-loop_NTPase"/>
</dbReference>
<evidence type="ECO:0000256" key="4">
    <source>
        <dbReference type="ARBA" id="ARBA00022723"/>
    </source>
</evidence>
<dbReference type="SUPFAM" id="SSF52540">
    <property type="entry name" value="P-loop containing nucleoside triphosphate hydrolases"/>
    <property type="match status" value="1"/>
</dbReference>
<evidence type="ECO:0000256" key="7">
    <source>
        <dbReference type="ARBA" id="ARBA00023134"/>
    </source>
</evidence>
<comment type="similarity">
    <text evidence="2 10">Belongs to the TRAFAC class TrmE-Era-EngA-EngB-Septin-like GTPase superfamily. EngB GTPase family.</text>
</comment>
<dbReference type="NCBIfam" id="TIGR03598">
    <property type="entry name" value="GTPase_YsxC"/>
    <property type="match status" value="1"/>
</dbReference>
<dbReference type="Proteomes" id="UP000677244">
    <property type="component" value="Unassembled WGS sequence"/>
</dbReference>
<keyword evidence="6" id="KW-0460">Magnesium</keyword>
<reference evidence="12 13" key="1">
    <citation type="submission" date="2021-03" db="EMBL/GenBank/DDBJ databases">
        <title>Assistant Professor.</title>
        <authorList>
            <person name="Huq M.A."/>
        </authorList>
    </citation>
    <scope>NUCLEOTIDE SEQUENCE [LARGE SCALE GENOMIC DNA]</scope>
    <source>
        <strain evidence="12 13">MAH-29</strain>
    </source>
</reference>
<dbReference type="PANTHER" id="PTHR11649">
    <property type="entry name" value="MSS1/TRME-RELATED GTP-BINDING PROTEIN"/>
    <property type="match status" value="1"/>
</dbReference>
<keyword evidence="9 10" id="KW-0131">Cell cycle</keyword>
<dbReference type="PROSITE" id="PS51706">
    <property type="entry name" value="G_ENGB"/>
    <property type="match status" value="1"/>
</dbReference>
<evidence type="ECO:0000256" key="5">
    <source>
        <dbReference type="ARBA" id="ARBA00022741"/>
    </source>
</evidence>
<keyword evidence="7 10" id="KW-0342">GTP-binding</keyword>
<evidence type="ECO:0000259" key="11">
    <source>
        <dbReference type="PROSITE" id="PS51706"/>
    </source>
</evidence>
<comment type="cofactor">
    <cofactor evidence="1">
        <name>Mg(2+)</name>
        <dbReference type="ChEBI" id="CHEBI:18420"/>
    </cofactor>
</comment>
<name>A0ABS3YM74_9BACT</name>
<dbReference type="Pfam" id="PF01926">
    <property type="entry name" value="MMR_HSR1"/>
    <property type="match status" value="1"/>
</dbReference>
<dbReference type="InterPro" id="IPR030393">
    <property type="entry name" value="G_ENGB_dom"/>
</dbReference>
<proteinExistence type="inferred from homology"/>
<evidence type="ECO:0000313" key="13">
    <source>
        <dbReference type="Proteomes" id="UP000677244"/>
    </source>
</evidence>
<evidence type="ECO:0000256" key="3">
    <source>
        <dbReference type="ARBA" id="ARBA00022618"/>
    </source>
</evidence>
<keyword evidence="3 10" id="KW-0132">Cell division</keyword>
<protein>
    <recommendedName>
        <fullName evidence="10">Probable GTP-binding protein EngB</fullName>
    </recommendedName>
</protein>
<keyword evidence="5 10" id="KW-0547">Nucleotide-binding</keyword>
<dbReference type="Gene3D" id="3.40.50.300">
    <property type="entry name" value="P-loop containing nucleotide triphosphate hydrolases"/>
    <property type="match status" value="1"/>
</dbReference>
<comment type="caution">
    <text evidence="12">The sequence shown here is derived from an EMBL/GenBank/DDBJ whole genome shotgun (WGS) entry which is preliminary data.</text>
</comment>
<dbReference type="CDD" id="cd01876">
    <property type="entry name" value="YihA_EngB"/>
    <property type="match status" value="1"/>
</dbReference>
<evidence type="ECO:0000256" key="1">
    <source>
        <dbReference type="ARBA" id="ARBA00001946"/>
    </source>
</evidence>